<evidence type="ECO:0000256" key="4">
    <source>
        <dbReference type="ARBA" id="ARBA00023098"/>
    </source>
</evidence>
<proteinExistence type="predicted"/>
<evidence type="ECO:0000256" key="3">
    <source>
        <dbReference type="ARBA" id="ARBA00022989"/>
    </source>
</evidence>
<dbReference type="EMBL" id="PGGS01005111">
    <property type="protein sequence ID" value="PNG81818.1"/>
    <property type="molecule type" value="Genomic_DNA"/>
</dbReference>
<evidence type="ECO:0000256" key="7">
    <source>
        <dbReference type="SAM" id="Phobius"/>
    </source>
</evidence>
<evidence type="ECO:0000256" key="5">
    <source>
        <dbReference type="ARBA" id="ARBA00023136"/>
    </source>
</evidence>
<evidence type="ECO:0000313" key="9">
    <source>
        <dbReference type="Proteomes" id="UP000236333"/>
    </source>
</evidence>
<feature type="transmembrane region" description="Helical" evidence="7">
    <location>
        <begin position="30"/>
        <end position="53"/>
    </location>
</feature>
<feature type="non-terminal residue" evidence="8">
    <location>
        <position position="120"/>
    </location>
</feature>
<dbReference type="Proteomes" id="UP000236333">
    <property type="component" value="Unassembled WGS sequence"/>
</dbReference>
<evidence type="ECO:0000256" key="1">
    <source>
        <dbReference type="ARBA" id="ARBA00022679"/>
    </source>
</evidence>
<dbReference type="GO" id="GO:0016746">
    <property type="term" value="F:acyltransferase activity"/>
    <property type="evidence" value="ECO:0007669"/>
    <property type="project" value="UniProtKB-KW"/>
</dbReference>
<evidence type="ECO:0000256" key="2">
    <source>
        <dbReference type="ARBA" id="ARBA00022692"/>
    </source>
</evidence>
<organism evidence="8 9">
    <name type="scientific">Tetrabaena socialis</name>
    <dbReference type="NCBI Taxonomy" id="47790"/>
    <lineage>
        <taxon>Eukaryota</taxon>
        <taxon>Viridiplantae</taxon>
        <taxon>Chlorophyta</taxon>
        <taxon>core chlorophytes</taxon>
        <taxon>Chlorophyceae</taxon>
        <taxon>CS clade</taxon>
        <taxon>Chlamydomonadales</taxon>
        <taxon>Tetrabaenaceae</taxon>
        <taxon>Tetrabaena</taxon>
    </lineage>
</organism>
<keyword evidence="5 7" id="KW-0472">Membrane</keyword>
<comment type="caution">
    <text evidence="8">The sequence shown here is derived from an EMBL/GenBank/DDBJ whole genome shotgun (WGS) entry which is preliminary data.</text>
</comment>
<name>A0A2J7Y1C2_9CHLO</name>
<keyword evidence="2 7" id="KW-0812">Transmembrane</keyword>
<keyword evidence="3 7" id="KW-1133">Transmembrane helix</keyword>
<dbReference type="OrthoDB" id="272512at2759"/>
<keyword evidence="6" id="KW-0012">Acyltransferase</keyword>
<dbReference type="AlphaFoldDB" id="A0A2J7Y1C2"/>
<feature type="transmembrane region" description="Helical" evidence="7">
    <location>
        <begin position="73"/>
        <end position="93"/>
    </location>
</feature>
<protein>
    <recommendedName>
        <fullName evidence="10">Phospholipid/glycerol acyltransferase domain-containing protein</fullName>
    </recommendedName>
</protein>
<reference evidence="8 9" key="1">
    <citation type="journal article" date="2017" name="Mol. Biol. Evol.">
        <title>The 4-celled Tetrabaena socialis nuclear genome reveals the essential components for genetic control of cell number at the origin of multicellularity in the volvocine lineage.</title>
        <authorList>
            <person name="Featherston J."/>
            <person name="Arakaki Y."/>
            <person name="Hanschen E.R."/>
            <person name="Ferris P.J."/>
            <person name="Michod R.E."/>
            <person name="Olson B.J.S.C."/>
            <person name="Nozaki H."/>
            <person name="Durand P.M."/>
        </authorList>
    </citation>
    <scope>NUCLEOTIDE SEQUENCE [LARGE SCALE GENOMIC DNA]</scope>
    <source>
        <strain evidence="8 9">NIES-571</strain>
    </source>
</reference>
<keyword evidence="9" id="KW-1185">Reference proteome</keyword>
<evidence type="ECO:0008006" key="10">
    <source>
        <dbReference type="Google" id="ProtNLM"/>
    </source>
</evidence>
<dbReference type="PANTHER" id="PTHR23063">
    <property type="entry name" value="PHOSPHOLIPID ACYLTRANSFERASE"/>
    <property type="match status" value="1"/>
</dbReference>
<accession>A0A2J7Y1C2</accession>
<keyword evidence="4" id="KW-0443">Lipid metabolism</keyword>
<dbReference type="GO" id="GO:0006629">
    <property type="term" value="P:lipid metabolic process"/>
    <property type="evidence" value="ECO:0007669"/>
    <property type="project" value="UniProtKB-KW"/>
</dbReference>
<keyword evidence="1" id="KW-0808">Transferase</keyword>
<evidence type="ECO:0000313" key="8">
    <source>
        <dbReference type="EMBL" id="PNG81818.1"/>
    </source>
</evidence>
<gene>
    <name evidence="8" type="ORF">TSOC_015356</name>
</gene>
<dbReference type="PANTHER" id="PTHR23063:SF59">
    <property type="entry name" value="ACYLTRANSFERASE"/>
    <property type="match status" value="1"/>
</dbReference>
<evidence type="ECO:0000256" key="6">
    <source>
        <dbReference type="ARBA" id="ARBA00023315"/>
    </source>
</evidence>
<sequence>MAARLYSVRDYSPFLELRTPFSDAEAFRMVLLLVFFPIRMAIAVWAVSVVAIINTWAAWGWPVDKPLTAERRAWVLYSKEFLVIVLWMLGFRVKVTGRENIRRAEELGSVIVFNHVSYVD</sequence>